<evidence type="ECO:0000313" key="4">
    <source>
        <dbReference type="EMBL" id="MBP2707558.1"/>
    </source>
</evidence>
<dbReference type="GO" id="GO:0008236">
    <property type="term" value="F:serine-type peptidase activity"/>
    <property type="evidence" value="ECO:0007669"/>
    <property type="project" value="InterPro"/>
</dbReference>
<dbReference type="Gene3D" id="2.30.42.10">
    <property type="match status" value="1"/>
</dbReference>
<name>A0A940WMB7_9ACTN</name>
<dbReference type="Pfam" id="PF17820">
    <property type="entry name" value="PDZ_6"/>
    <property type="match status" value="1"/>
</dbReference>
<dbReference type="SMART" id="SM00245">
    <property type="entry name" value="TSPc"/>
    <property type="match status" value="1"/>
</dbReference>
<evidence type="ECO:0000256" key="2">
    <source>
        <dbReference type="SAM" id="SignalP"/>
    </source>
</evidence>
<feature type="signal peptide" evidence="2">
    <location>
        <begin position="1"/>
        <end position="20"/>
    </location>
</feature>
<organism evidence="4 5">
    <name type="scientific">Microbispora oryzae</name>
    <dbReference type="NCBI Taxonomy" id="2806554"/>
    <lineage>
        <taxon>Bacteria</taxon>
        <taxon>Bacillati</taxon>
        <taxon>Actinomycetota</taxon>
        <taxon>Actinomycetes</taxon>
        <taxon>Streptosporangiales</taxon>
        <taxon>Streptosporangiaceae</taxon>
        <taxon>Microbispora</taxon>
    </lineage>
</organism>
<dbReference type="GO" id="GO:0007165">
    <property type="term" value="P:signal transduction"/>
    <property type="evidence" value="ECO:0007669"/>
    <property type="project" value="TreeGrafter"/>
</dbReference>
<evidence type="ECO:0000256" key="1">
    <source>
        <dbReference type="SAM" id="MobiDB-lite"/>
    </source>
</evidence>
<dbReference type="InterPro" id="IPR036034">
    <property type="entry name" value="PDZ_sf"/>
</dbReference>
<protein>
    <submittedName>
        <fullName evidence="4">PDZ domain-containing protein</fullName>
    </submittedName>
</protein>
<feature type="domain" description="PDZ" evidence="3">
    <location>
        <begin position="168"/>
        <end position="250"/>
    </location>
</feature>
<dbReference type="PROSITE" id="PS50106">
    <property type="entry name" value="PDZ"/>
    <property type="match status" value="1"/>
</dbReference>
<proteinExistence type="predicted"/>
<sequence length="476" mass="49649">MKKRTVTAAIAVVASAAVFAGGLPATANGSTGRPAGCVQLAPSNGPTSPQQKPTTITTLQQAYWCIFDHYYSGSVLDSRALLVPAFSALTRELQRRGLDQAVANMPALSGDRRADWAAFAAVYTKIEKRLPDGPAARQAIAAATMLGMVDSLNDDHARWQYGPAPAPGPLGFKVSGVQCCTRPDPAASGPMFVTEVKPGSPAATAGVRPGDEIITVNGVPPYINGTMQPGVLDWINSPESPVTLRLHHPATGETSSVTLSPPTSPPAPPGGSAPPPPSVNSRLLNGDVAYVQMSAFAPGTADQVLAAIADMRAQAKLRGVILDLRGNGGGLGTELEKLLGAWEHGKPYAYFCDIHSHCTAQYPDNTPLVHLPLTVLTDRNCASACDMFSGAVKDLHLGTLVGTRTAGFASGPLYQYQLDDNSTLGLPNAHNLQANKEVAATIGVAPDYQAPLTPDALSRGKDPAVDKALSLLHNNH</sequence>
<dbReference type="SUPFAM" id="SSF52096">
    <property type="entry name" value="ClpP/crotonase"/>
    <property type="match status" value="1"/>
</dbReference>
<dbReference type="InterPro" id="IPR005151">
    <property type="entry name" value="Tail-specific_protease"/>
</dbReference>
<keyword evidence="2" id="KW-0732">Signal</keyword>
<dbReference type="GO" id="GO:0004175">
    <property type="term" value="F:endopeptidase activity"/>
    <property type="evidence" value="ECO:0007669"/>
    <property type="project" value="TreeGrafter"/>
</dbReference>
<dbReference type="PANTHER" id="PTHR32060:SF30">
    <property type="entry name" value="CARBOXY-TERMINAL PROCESSING PROTEASE CTPA"/>
    <property type="match status" value="1"/>
</dbReference>
<comment type="caution">
    <text evidence="4">The sequence shown here is derived from an EMBL/GenBank/DDBJ whole genome shotgun (WGS) entry which is preliminary data.</text>
</comment>
<dbReference type="AlphaFoldDB" id="A0A940WMB7"/>
<accession>A0A940WMB7</accession>
<gene>
    <name evidence="4" type="ORF">JOL79_27620</name>
</gene>
<reference evidence="4" key="1">
    <citation type="submission" date="2021-02" db="EMBL/GenBank/DDBJ databases">
        <title>Draft genome sequence of Microbispora sp. RL4-1S isolated from rice leaves in Thailand.</title>
        <authorList>
            <person name="Muangham S."/>
            <person name="Duangmal K."/>
        </authorList>
    </citation>
    <scope>NUCLEOTIDE SEQUENCE</scope>
    <source>
        <strain evidence="4">RL4-1S</strain>
    </source>
</reference>
<dbReference type="RefSeq" id="WP_210158818.1">
    <property type="nucleotide sequence ID" value="NZ_JAFCNB010000020.1"/>
</dbReference>
<dbReference type="GO" id="GO:0006508">
    <property type="term" value="P:proteolysis"/>
    <property type="evidence" value="ECO:0007669"/>
    <property type="project" value="InterPro"/>
</dbReference>
<dbReference type="InterPro" id="IPR001478">
    <property type="entry name" value="PDZ"/>
</dbReference>
<keyword evidence="5" id="KW-1185">Reference proteome</keyword>
<dbReference type="EMBL" id="JAFCNB010000020">
    <property type="protein sequence ID" value="MBP2707558.1"/>
    <property type="molecule type" value="Genomic_DNA"/>
</dbReference>
<dbReference type="InterPro" id="IPR029045">
    <property type="entry name" value="ClpP/crotonase-like_dom_sf"/>
</dbReference>
<evidence type="ECO:0000313" key="5">
    <source>
        <dbReference type="Proteomes" id="UP000674234"/>
    </source>
</evidence>
<feature type="region of interest" description="Disordered" evidence="1">
    <location>
        <begin position="252"/>
        <end position="281"/>
    </location>
</feature>
<evidence type="ECO:0000259" key="3">
    <source>
        <dbReference type="PROSITE" id="PS50106"/>
    </source>
</evidence>
<dbReference type="Proteomes" id="UP000674234">
    <property type="component" value="Unassembled WGS sequence"/>
</dbReference>
<dbReference type="CDD" id="cd07562">
    <property type="entry name" value="Peptidase_S41_TRI"/>
    <property type="match status" value="1"/>
</dbReference>
<dbReference type="GO" id="GO:0030288">
    <property type="term" value="C:outer membrane-bounded periplasmic space"/>
    <property type="evidence" value="ECO:0007669"/>
    <property type="project" value="TreeGrafter"/>
</dbReference>
<feature type="compositionally biased region" description="Pro residues" evidence="1">
    <location>
        <begin position="262"/>
        <end position="278"/>
    </location>
</feature>
<dbReference type="SUPFAM" id="SSF50156">
    <property type="entry name" value="PDZ domain-like"/>
    <property type="match status" value="1"/>
</dbReference>
<dbReference type="Pfam" id="PF03572">
    <property type="entry name" value="Peptidase_S41"/>
    <property type="match status" value="1"/>
</dbReference>
<feature type="chain" id="PRO_5038766962" evidence="2">
    <location>
        <begin position="21"/>
        <end position="476"/>
    </location>
</feature>
<dbReference type="PANTHER" id="PTHR32060">
    <property type="entry name" value="TAIL-SPECIFIC PROTEASE"/>
    <property type="match status" value="1"/>
</dbReference>
<dbReference type="Gene3D" id="3.90.226.10">
    <property type="entry name" value="2-enoyl-CoA Hydratase, Chain A, domain 1"/>
    <property type="match status" value="1"/>
</dbReference>
<dbReference type="InterPro" id="IPR041489">
    <property type="entry name" value="PDZ_6"/>
</dbReference>
<dbReference type="SMART" id="SM00228">
    <property type="entry name" value="PDZ"/>
    <property type="match status" value="1"/>
</dbReference>